<name>A0ABP8NWV4_9BACT</name>
<dbReference type="RefSeq" id="WP_345328451.1">
    <property type="nucleotide sequence ID" value="NZ_BAABGA010000120.1"/>
</dbReference>
<dbReference type="Proteomes" id="UP001500840">
    <property type="component" value="Unassembled WGS sequence"/>
</dbReference>
<dbReference type="Gene3D" id="1.25.40.10">
    <property type="entry name" value="Tetratricopeptide repeat domain"/>
    <property type="match status" value="1"/>
</dbReference>
<gene>
    <name evidence="3" type="ORF">GCM10023156_70920</name>
</gene>
<keyword evidence="1" id="KW-0802">TPR repeat</keyword>
<dbReference type="PANTHER" id="PTHR45588">
    <property type="entry name" value="TPR DOMAIN-CONTAINING PROTEIN"/>
    <property type="match status" value="1"/>
</dbReference>
<reference evidence="4" key="1">
    <citation type="journal article" date="2019" name="Int. J. Syst. Evol. Microbiol.">
        <title>The Global Catalogue of Microorganisms (GCM) 10K type strain sequencing project: providing services to taxonomists for standard genome sequencing and annotation.</title>
        <authorList>
            <consortium name="The Broad Institute Genomics Platform"/>
            <consortium name="The Broad Institute Genome Sequencing Center for Infectious Disease"/>
            <person name="Wu L."/>
            <person name="Ma J."/>
        </authorList>
    </citation>
    <scope>NUCLEOTIDE SEQUENCE [LARGE SCALE GENOMIC DNA]</scope>
    <source>
        <strain evidence="4">JCM 17759</strain>
    </source>
</reference>
<dbReference type="InterPro" id="IPR019734">
    <property type="entry name" value="TPR_rpt"/>
</dbReference>
<protein>
    <recommendedName>
        <fullName evidence="5">Tetratricopeptide repeat protein</fullName>
    </recommendedName>
</protein>
<feature type="repeat" description="TPR" evidence="1">
    <location>
        <begin position="489"/>
        <end position="522"/>
    </location>
</feature>
<dbReference type="Pfam" id="PF13176">
    <property type="entry name" value="TPR_7"/>
    <property type="match status" value="1"/>
</dbReference>
<accession>A0ABP8NWV4</accession>
<proteinExistence type="predicted"/>
<sequence length="579" mass="64518">MCRTYLLSLLSAVFFAGAIGLANDANPEIPSSSPGSISDQTPPGAQAPLLVGITVHPREISTNSAEAQRYFDHGLNLTYAFNHDEAIRSFQEAVRHDPQCAMAWWGIALCNGPHINNPPMDKPHSIAAWQALEKAQANSKLGTPVERALIEALTRRYRSNVDENIAERETLNQNYADAMQRVHQQFPDDHDVAVLYAESLMDLRPWDLWSDEGEARVETHQVLQLLENVMTAVPNHPGANHLYIHAVEASPHPERGSAAADRLRTLMPGSGHMVHMPAHIDVRTGKWAQAAEQNEMSMKVDRVYRQVSPHQNFYSIYMLHNPHFLSFVCMMQGRRERAIEAAQQTLVSIPADFLNQSPELADPFMSIQYQVMVRFGQWEKLLAMPAPSDQLPITTAMWRFARATALAAKQDLAAAEQEQTLFREAVAKVDREAKGAINAAHDILKVGEHTLAGEIAFQKGDIDTAISELQKGVAAETELLYMEPPEWIQPVRHSLGAVLVAAERWDEAEQVYRKDLSLWPENGWSLYGLSQCLKAKGDDAAAKEIDERFRVAWRDADIRIGATCLCVPDAKPGSPNAKR</sequence>
<feature type="chain" id="PRO_5046535302" description="Tetratricopeptide repeat protein" evidence="2">
    <location>
        <begin position="25"/>
        <end position="579"/>
    </location>
</feature>
<organism evidence="3 4">
    <name type="scientific">Novipirellula rosea</name>
    <dbReference type="NCBI Taxonomy" id="1031540"/>
    <lineage>
        <taxon>Bacteria</taxon>
        <taxon>Pseudomonadati</taxon>
        <taxon>Planctomycetota</taxon>
        <taxon>Planctomycetia</taxon>
        <taxon>Pirellulales</taxon>
        <taxon>Pirellulaceae</taxon>
        <taxon>Novipirellula</taxon>
    </lineage>
</organism>
<evidence type="ECO:0000256" key="2">
    <source>
        <dbReference type="SAM" id="SignalP"/>
    </source>
</evidence>
<comment type="caution">
    <text evidence="3">The sequence shown here is derived from an EMBL/GenBank/DDBJ whole genome shotgun (WGS) entry which is preliminary data.</text>
</comment>
<evidence type="ECO:0000256" key="1">
    <source>
        <dbReference type="PROSITE-ProRule" id="PRU00339"/>
    </source>
</evidence>
<keyword evidence="2" id="KW-0732">Signal</keyword>
<dbReference type="SUPFAM" id="SSF48452">
    <property type="entry name" value="TPR-like"/>
    <property type="match status" value="2"/>
</dbReference>
<evidence type="ECO:0008006" key="5">
    <source>
        <dbReference type="Google" id="ProtNLM"/>
    </source>
</evidence>
<evidence type="ECO:0000313" key="4">
    <source>
        <dbReference type="Proteomes" id="UP001500840"/>
    </source>
</evidence>
<keyword evidence="4" id="KW-1185">Reference proteome</keyword>
<evidence type="ECO:0000313" key="3">
    <source>
        <dbReference type="EMBL" id="GAA4473245.1"/>
    </source>
</evidence>
<dbReference type="PROSITE" id="PS50005">
    <property type="entry name" value="TPR"/>
    <property type="match status" value="2"/>
</dbReference>
<feature type="repeat" description="TPR" evidence="1">
    <location>
        <begin position="67"/>
        <end position="100"/>
    </location>
</feature>
<dbReference type="PANTHER" id="PTHR45588:SF1">
    <property type="entry name" value="WW DOMAIN-CONTAINING PROTEIN"/>
    <property type="match status" value="1"/>
</dbReference>
<feature type="signal peptide" evidence="2">
    <location>
        <begin position="1"/>
        <end position="24"/>
    </location>
</feature>
<dbReference type="InterPro" id="IPR011990">
    <property type="entry name" value="TPR-like_helical_dom_sf"/>
</dbReference>
<dbReference type="EMBL" id="BAABGA010000120">
    <property type="protein sequence ID" value="GAA4473245.1"/>
    <property type="molecule type" value="Genomic_DNA"/>
</dbReference>